<dbReference type="GO" id="GO:0003676">
    <property type="term" value="F:nucleic acid binding"/>
    <property type="evidence" value="ECO:0007669"/>
    <property type="project" value="InterPro"/>
</dbReference>
<comment type="similarity">
    <text evidence="2 4">Belongs to the SPP2 family.</text>
</comment>
<keyword evidence="3 4" id="KW-0539">Nucleus</keyword>
<keyword evidence="4" id="KW-0508">mRNA splicing</keyword>
<feature type="compositionally biased region" description="Basic residues" evidence="5">
    <location>
        <begin position="17"/>
        <end position="32"/>
    </location>
</feature>
<dbReference type="GO" id="GO:0005681">
    <property type="term" value="C:spliceosomal complex"/>
    <property type="evidence" value="ECO:0007669"/>
    <property type="project" value="UniProtKB-UniRule"/>
</dbReference>
<feature type="compositionally biased region" description="Basic and acidic residues" evidence="5">
    <location>
        <begin position="286"/>
        <end position="379"/>
    </location>
</feature>
<gene>
    <name evidence="7" type="ORF">EV356DRAFT_502421</name>
</gene>
<feature type="region of interest" description="Disordered" evidence="5">
    <location>
        <begin position="1"/>
        <end position="113"/>
    </location>
</feature>
<protein>
    <recommendedName>
        <fullName evidence="4">Pre-mRNA-splicing factor</fullName>
    </recommendedName>
</protein>
<feature type="compositionally biased region" description="Basic and acidic residues" evidence="5">
    <location>
        <begin position="77"/>
        <end position="86"/>
    </location>
</feature>
<accession>A0A6A6HNE1</accession>
<evidence type="ECO:0000313" key="8">
    <source>
        <dbReference type="Proteomes" id="UP000800092"/>
    </source>
</evidence>
<keyword evidence="4" id="KW-0747">Spliceosome</keyword>
<proteinExistence type="inferred from homology"/>
<keyword evidence="8" id="KW-1185">Reference proteome</keyword>
<feature type="compositionally biased region" description="Polar residues" evidence="5">
    <location>
        <begin position="46"/>
        <end position="59"/>
    </location>
</feature>
<dbReference type="AlphaFoldDB" id="A0A6A6HNE1"/>
<keyword evidence="4" id="KW-0507">mRNA processing</keyword>
<comment type="function">
    <text evidence="4">Involved in spliceosome maturation and the first step of pre-mRNA splicing.</text>
</comment>
<evidence type="ECO:0000256" key="2">
    <source>
        <dbReference type="ARBA" id="ARBA00008576"/>
    </source>
</evidence>
<dbReference type="GO" id="GO:0000398">
    <property type="term" value="P:mRNA splicing, via spliceosome"/>
    <property type="evidence" value="ECO:0007669"/>
    <property type="project" value="UniProtKB-UniRule"/>
</dbReference>
<name>A0A6A6HNE1_VIRVR</name>
<organism evidence="7 8">
    <name type="scientific">Viridothelium virens</name>
    <name type="common">Speckled blister lichen</name>
    <name type="synonym">Trypethelium virens</name>
    <dbReference type="NCBI Taxonomy" id="1048519"/>
    <lineage>
        <taxon>Eukaryota</taxon>
        <taxon>Fungi</taxon>
        <taxon>Dikarya</taxon>
        <taxon>Ascomycota</taxon>
        <taxon>Pezizomycotina</taxon>
        <taxon>Dothideomycetes</taxon>
        <taxon>Dothideomycetes incertae sedis</taxon>
        <taxon>Trypetheliales</taxon>
        <taxon>Trypetheliaceae</taxon>
        <taxon>Viridothelium</taxon>
    </lineage>
</organism>
<evidence type="ECO:0000256" key="5">
    <source>
        <dbReference type="SAM" id="MobiDB-lite"/>
    </source>
</evidence>
<dbReference type="Proteomes" id="UP000800092">
    <property type="component" value="Unassembled WGS sequence"/>
</dbReference>
<dbReference type="InterPro" id="IPR000467">
    <property type="entry name" value="G_patch_dom"/>
</dbReference>
<dbReference type="EMBL" id="ML991773">
    <property type="protein sequence ID" value="KAF2239369.1"/>
    <property type="molecule type" value="Genomic_DNA"/>
</dbReference>
<dbReference type="OrthoDB" id="5577072at2759"/>
<reference evidence="7" key="1">
    <citation type="journal article" date="2020" name="Stud. Mycol.">
        <title>101 Dothideomycetes genomes: a test case for predicting lifestyles and emergence of pathogens.</title>
        <authorList>
            <person name="Haridas S."/>
            <person name="Albert R."/>
            <person name="Binder M."/>
            <person name="Bloem J."/>
            <person name="Labutti K."/>
            <person name="Salamov A."/>
            <person name="Andreopoulos B."/>
            <person name="Baker S."/>
            <person name="Barry K."/>
            <person name="Bills G."/>
            <person name="Bluhm B."/>
            <person name="Cannon C."/>
            <person name="Castanera R."/>
            <person name="Culley D."/>
            <person name="Daum C."/>
            <person name="Ezra D."/>
            <person name="Gonzalez J."/>
            <person name="Henrissat B."/>
            <person name="Kuo A."/>
            <person name="Liang C."/>
            <person name="Lipzen A."/>
            <person name="Lutzoni F."/>
            <person name="Magnuson J."/>
            <person name="Mondo S."/>
            <person name="Nolan M."/>
            <person name="Ohm R."/>
            <person name="Pangilinan J."/>
            <person name="Park H.-J."/>
            <person name="Ramirez L."/>
            <person name="Alfaro M."/>
            <person name="Sun H."/>
            <person name="Tritt A."/>
            <person name="Yoshinaga Y."/>
            <person name="Zwiers L.-H."/>
            <person name="Turgeon B."/>
            <person name="Goodwin S."/>
            <person name="Spatafora J."/>
            <person name="Crous P."/>
            <person name="Grigoriev I."/>
        </authorList>
    </citation>
    <scope>NUCLEOTIDE SEQUENCE</scope>
    <source>
        <strain evidence="7">Tuck. ex Michener</strain>
    </source>
</reference>
<evidence type="ECO:0000256" key="4">
    <source>
        <dbReference type="RuleBase" id="RU369096"/>
    </source>
</evidence>
<dbReference type="InterPro" id="IPR026822">
    <property type="entry name" value="Spp2/MOS2_G-patch"/>
</dbReference>
<dbReference type="PANTHER" id="PTHR15818">
    <property type="entry name" value="G PATCH AND KOW-CONTAINING"/>
    <property type="match status" value="1"/>
</dbReference>
<feature type="compositionally biased region" description="Basic and acidic residues" evidence="5">
    <location>
        <begin position="400"/>
        <end position="409"/>
    </location>
</feature>
<feature type="compositionally biased region" description="Polar residues" evidence="5">
    <location>
        <begin position="276"/>
        <end position="285"/>
    </location>
</feature>
<feature type="region of interest" description="Disordered" evidence="5">
    <location>
        <begin position="214"/>
        <end position="409"/>
    </location>
</feature>
<dbReference type="Pfam" id="PF12656">
    <property type="entry name" value="G-patch_2"/>
    <property type="match status" value="1"/>
</dbReference>
<feature type="compositionally biased region" description="Basic and acidic residues" evidence="5">
    <location>
        <begin position="224"/>
        <end position="259"/>
    </location>
</feature>
<sequence>MSPASDPPKISLSFGAKKAKAAPRSQLGKRPRSALQDEQDEEDTPITPQTITGFENGTTIGIDDKPKQGPRIIPALKNRDFAEEVRRKRQRSGLPAGANGQPAEVTDIPDEDEPKQYGLIINDRKSENPGGEFDNVQESAVSIEDAKPKTEDELAMDALLGKQSLTTRTIPVSEDDVYHEDMEQVPEAPDQAAYAAMPVEDFGKALLAGMGWKEGQALGRRNRGKAEEKPRDVQRRPEQLGLGAKEDALLRAESGADRKARMKGVQNIYNPVLMRNKTTGETFTESELKAKQEQQKLELRNGNDERKDSMGKNSDRRREERDGRREERDRRRRDEDRAPKNDPYRRPRYEDDSDEDLKHQSSRRDRTFSRDDRHRDDRYRRHHRKERSDSREGRHKRHDRSNIERDGRN</sequence>
<evidence type="ECO:0000259" key="6">
    <source>
        <dbReference type="PROSITE" id="PS50174"/>
    </source>
</evidence>
<dbReference type="InterPro" id="IPR045166">
    <property type="entry name" value="Spp2-like"/>
</dbReference>
<evidence type="ECO:0000313" key="7">
    <source>
        <dbReference type="EMBL" id="KAF2239369.1"/>
    </source>
</evidence>
<evidence type="ECO:0000256" key="3">
    <source>
        <dbReference type="ARBA" id="ARBA00023242"/>
    </source>
</evidence>
<comment type="subcellular location">
    <subcellularLocation>
        <location evidence="1 4">Nucleus</location>
    </subcellularLocation>
</comment>
<evidence type="ECO:0000256" key="1">
    <source>
        <dbReference type="ARBA" id="ARBA00004123"/>
    </source>
</evidence>
<dbReference type="SMART" id="SM00443">
    <property type="entry name" value="G_patch"/>
    <property type="match status" value="1"/>
</dbReference>
<feature type="domain" description="G-patch" evidence="6">
    <location>
        <begin position="199"/>
        <end position="247"/>
    </location>
</feature>
<dbReference type="PROSITE" id="PS50174">
    <property type="entry name" value="G_PATCH"/>
    <property type="match status" value="1"/>
</dbReference>
<dbReference type="PANTHER" id="PTHR15818:SF2">
    <property type="entry name" value="G-PATCH DOMAIN AND KOW MOTIFS-CONTAINING PROTEIN"/>
    <property type="match status" value="1"/>
</dbReference>